<dbReference type="Gene3D" id="3.40.190.10">
    <property type="entry name" value="Periplasmic binding protein-like II"/>
    <property type="match status" value="2"/>
</dbReference>
<gene>
    <name evidence="4" type="ORF">NTG6680_2535</name>
</gene>
<dbReference type="PANTHER" id="PTHR30006:SF15">
    <property type="entry name" value="IRON-UTILIZATION PERIPLASMIC PROTEIN"/>
    <property type="match status" value="1"/>
</dbReference>
<comment type="similarity">
    <text evidence="1">Belongs to the bacterial solute-binding protein 1 family.</text>
</comment>
<name>A0ABN8ARK0_9PROT</name>
<sequence length="342" mass="37754">MDKCLSFLHRFSGILAATAMLTVAMTTYAANEIVVYTARNEQLIKPLFDAYTKETGTSIKFLTDKEGALLQKLKAEGANTPADMLITVDAGNLWQATKLGLLQPVQSQTLLDNIPAHLRDPANQWFGLSVRARTIIYNKDKVKPAALSTYEDLGNPKWKGRLCLRTSKSVYNQSLVAMMIQEYGEPKTEQIMKSWVANLATSPISDDARAMAAVAAGQCDITVVNTYYFGGLMKKKPNLPLAIFWPNQDTKDSGVHVNISGAGITRHAKHQAEAVKFLEWLSSEKAQNLFADVNMEYPVNPKVKPDAAVAAWGEFKQNPLNVVKAGELQTAAVKLMDRARYK</sequence>
<dbReference type="Pfam" id="PF13416">
    <property type="entry name" value="SBP_bac_8"/>
    <property type="match status" value="1"/>
</dbReference>
<evidence type="ECO:0000256" key="3">
    <source>
        <dbReference type="SAM" id="SignalP"/>
    </source>
</evidence>
<evidence type="ECO:0000313" key="5">
    <source>
        <dbReference type="Proteomes" id="UP000839052"/>
    </source>
</evidence>
<evidence type="ECO:0000256" key="2">
    <source>
        <dbReference type="ARBA" id="ARBA00022729"/>
    </source>
</evidence>
<dbReference type="InterPro" id="IPR026045">
    <property type="entry name" value="Ferric-bd"/>
</dbReference>
<evidence type="ECO:0000256" key="1">
    <source>
        <dbReference type="ARBA" id="ARBA00008520"/>
    </source>
</evidence>
<dbReference type="PANTHER" id="PTHR30006">
    <property type="entry name" value="THIAMINE-BINDING PERIPLASMIC PROTEIN-RELATED"/>
    <property type="match status" value="1"/>
</dbReference>
<feature type="signal peptide" evidence="3">
    <location>
        <begin position="1"/>
        <end position="29"/>
    </location>
</feature>
<reference evidence="4 5" key="1">
    <citation type="submission" date="2021-10" db="EMBL/GenBank/DDBJ databases">
        <authorList>
            <person name="Koch H."/>
        </authorList>
    </citation>
    <scope>NUCLEOTIDE SEQUENCE [LARGE SCALE GENOMIC DNA]</scope>
    <source>
        <strain evidence="4">6680</strain>
    </source>
</reference>
<organism evidence="4 5">
    <name type="scientific">Candidatus Nitrotoga arctica</name>
    <dbReference type="NCBI Taxonomy" id="453162"/>
    <lineage>
        <taxon>Bacteria</taxon>
        <taxon>Pseudomonadati</taxon>
        <taxon>Pseudomonadota</taxon>
        <taxon>Betaproteobacteria</taxon>
        <taxon>Nitrosomonadales</taxon>
        <taxon>Gallionellaceae</taxon>
        <taxon>Candidatus Nitrotoga</taxon>
    </lineage>
</organism>
<dbReference type="PIRSF" id="PIRSF002825">
    <property type="entry name" value="CfbpA"/>
    <property type="match status" value="1"/>
</dbReference>
<evidence type="ECO:0000313" key="4">
    <source>
        <dbReference type="EMBL" id="CAG9933784.1"/>
    </source>
</evidence>
<accession>A0ABN8ARK0</accession>
<dbReference type="EMBL" id="OU912926">
    <property type="protein sequence ID" value="CAG9933784.1"/>
    <property type="molecule type" value="Genomic_DNA"/>
</dbReference>
<keyword evidence="5" id="KW-1185">Reference proteome</keyword>
<dbReference type="SUPFAM" id="SSF53850">
    <property type="entry name" value="Periplasmic binding protein-like II"/>
    <property type="match status" value="1"/>
</dbReference>
<proteinExistence type="inferred from homology"/>
<dbReference type="InterPro" id="IPR006059">
    <property type="entry name" value="SBP"/>
</dbReference>
<feature type="chain" id="PRO_5045783674" evidence="3">
    <location>
        <begin position="30"/>
        <end position="342"/>
    </location>
</feature>
<keyword evidence="2 3" id="KW-0732">Signal</keyword>
<dbReference type="Proteomes" id="UP000839052">
    <property type="component" value="Chromosome"/>
</dbReference>
<protein>
    <submittedName>
        <fullName evidence="4">Ferric iron ABC transporter, iron-binding protein</fullName>
    </submittedName>
</protein>